<organism evidence="1 2">
    <name type="scientific">Smallanthus sonchifolius</name>
    <dbReference type="NCBI Taxonomy" id="185202"/>
    <lineage>
        <taxon>Eukaryota</taxon>
        <taxon>Viridiplantae</taxon>
        <taxon>Streptophyta</taxon>
        <taxon>Embryophyta</taxon>
        <taxon>Tracheophyta</taxon>
        <taxon>Spermatophyta</taxon>
        <taxon>Magnoliopsida</taxon>
        <taxon>eudicotyledons</taxon>
        <taxon>Gunneridae</taxon>
        <taxon>Pentapetalae</taxon>
        <taxon>asterids</taxon>
        <taxon>campanulids</taxon>
        <taxon>Asterales</taxon>
        <taxon>Asteraceae</taxon>
        <taxon>Asteroideae</taxon>
        <taxon>Heliantheae alliance</taxon>
        <taxon>Millerieae</taxon>
        <taxon>Smallanthus</taxon>
    </lineage>
</organism>
<keyword evidence="2" id="KW-1185">Reference proteome</keyword>
<dbReference type="EMBL" id="CM042044">
    <property type="protein sequence ID" value="KAI3686844.1"/>
    <property type="molecule type" value="Genomic_DNA"/>
</dbReference>
<comment type="caution">
    <text evidence="1">The sequence shown here is derived from an EMBL/GenBank/DDBJ whole genome shotgun (WGS) entry which is preliminary data.</text>
</comment>
<proteinExistence type="predicted"/>
<evidence type="ECO:0000313" key="1">
    <source>
        <dbReference type="EMBL" id="KAI3686844.1"/>
    </source>
</evidence>
<evidence type="ECO:0000313" key="2">
    <source>
        <dbReference type="Proteomes" id="UP001056120"/>
    </source>
</evidence>
<dbReference type="Proteomes" id="UP001056120">
    <property type="component" value="Linkage Group LG27"/>
</dbReference>
<reference evidence="2" key="1">
    <citation type="journal article" date="2022" name="Mol. Ecol. Resour.">
        <title>The genomes of chicory, endive, great burdock and yacon provide insights into Asteraceae palaeo-polyploidization history and plant inulin production.</title>
        <authorList>
            <person name="Fan W."/>
            <person name="Wang S."/>
            <person name="Wang H."/>
            <person name="Wang A."/>
            <person name="Jiang F."/>
            <person name="Liu H."/>
            <person name="Zhao H."/>
            <person name="Xu D."/>
            <person name="Zhang Y."/>
        </authorList>
    </citation>
    <scope>NUCLEOTIDE SEQUENCE [LARGE SCALE GENOMIC DNA]</scope>
    <source>
        <strain evidence="2">cv. Yunnan</strain>
    </source>
</reference>
<reference evidence="1 2" key="2">
    <citation type="journal article" date="2022" name="Mol. Ecol. Resour.">
        <title>The genomes of chicory, endive, great burdock and yacon provide insights into Asteraceae paleo-polyploidization history and plant inulin production.</title>
        <authorList>
            <person name="Fan W."/>
            <person name="Wang S."/>
            <person name="Wang H."/>
            <person name="Wang A."/>
            <person name="Jiang F."/>
            <person name="Liu H."/>
            <person name="Zhao H."/>
            <person name="Xu D."/>
            <person name="Zhang Y."/>
        </authorList>
    </citation>
    <scope>NUCLEOTIDE SEQUENCE [LARGE SCALE GENOMIC DNA]</scope>
    <source>
        <strain evidence="2">cv. Yunnan</strain>
        <tissue evidence="1">Leaves</tissue>
    </source>
</reference>
<protein>
    <submittedName>
        <fullName evidence="1">Uncharacterized protein</fullName>
    </submittedName>
</protein>
<name>A0ACB8YPH6_9ASTR</name>
<sequence>MNRITSLVSLVHKKCTEIIAIGNPNTIQVIKCVGDFYRRKGHTAILALVAEQLSEEKKIDDIPIVHDYLEVFPEDLLGLPPHRQVEFQIDLAPGAAPIARAPYRLAPSELQELSTQLQELLDKGFIRPSLSPWGSSVLFFKKKDGTFRMCIDYRELNKVTIKNRYPLPRIDDLFYQLQGSSFYSNIYLRSGYHQLGVRDEEISKTAFRTCREEHEEHLRFLLELLKHEQLYAKFSKCEFWIREVQFLGHVVNEKGIHVDPAKVEAIKNWAAPTTPTEVRQFMGLAGYYRRFTEGFSKIAQPLTALIQKGKPYNRSKNQESAFQLLKQNSVVYPSYLFPKERVTS</sequence>
<gene>
    <name evidence="1" type="ORF">L1987_80533</name>
</gene>
<accession>A0ACB8YPH6</accession>